<dbReference type="AlphaFoldDB" id="A0A8S1QNY2"/>
<gene>
    <name evidence="1" type="ORF">PPRIM_AZ9-3.1.T2020004</name>
</gene>
<reference evidence="1" key="1">
    <citation type="submission" date="2021-01" db="EMBL/GenBank/DDBJ databases">
        <authorList>
            <consortium name="Genoscope - CEA"/>
            <person name="William W."/>
        </authorList>
    </citation>
    <scope>NUCLEOTIDE SEQUENCE</scope>
</reference>
<dbReference type="Proteomes" id="UP000688137">
    <property type="component" value="Unassembled WGS sequence"/>
</dbReference>
<organism evidence="1 2">
    <name type="scientific">Paramecium primaurelia</name>
    <dbReference type="NCBI Taxonomy" id="5886"/>
    <lineage>
        <taxon>Eukaryota</taxon>
        <taxon>Sar</taxon>
        <taxon>Alveolata</taxon>
        <taxon>Ciliophora</taxon>
        <taxon>Intramacronucleata</taxon>
        <taxon>Oligohymenophorea</taxon>
        <taxon>Peniculida</taxon>
        <taxon>Parameciidae</taxon>
        <taxon>Paramecium</taxon>
    </lineage>
</organism>
<keyword evidence="2" id="KW-1185">Reference proteome</keyword>
<proteinExistence type="predicted"/>
<evidence type="ECO:0000313" key="1">
    <source>
        <dbReference type="EMBL" id="CAD8117513.1"/>
    </source>
</evidence>
<dbReference type="EMBL" id="CAJJDM010000211">
    <property type="protein sequence ID" value="CAD8117513.1"/>
    <property type="molecule type" value="Genomic_DNA"/>
</dbReference>
<evidence type="ECO:0008006" key="3">
    <source>
        <dbReference type="Google" id="ProtNLM"/>
    </source>
</evidence>
<sequence>MLSFQVAQFKEIKMKTHYWTQFNQLIILIKYKLEKRGIFQFRANNNITLSNRQKDILCQRTIWSYLCLFTFQNPNSQLYAEVILKRKIEIILVLMPIKRENQNSQQVFNNQQNGRVSLILELCHEGDIKNYLVQENQPFYQDCCSYNLWILDILQIVIKSANILISNGTFKIDDLGIRGVIEDINYAQNCTEVGSPAYAVPKLFLVTKFPPKLIFIHQVSQSIMNNYLYELIHNHNYYKIKKSQSNIKIMYCAIKCKRLKLKYFIIMKMKDALGQMSFHLMYWHNTNLKLTYYQSLLKLLRIQFNLDSYLYNSKSFIEYMIYQIIKILQTICILITKTDLANKFHKYVKEQNFSPFEIRRINIIIFIYFLISIKINQKYFRVITQLQAIIFPQVLKENYQINDINSRSLKKYIHPKNPQYIISIIERSIIIFVSRFKYYFKSDLPKAKQLKKVLEQDDDTNYLFFAQIFSFIFHLSKNSFQKIQMNQIIRSIYIIIRLLNLLRRINIFKLKFLYMNP</sequence>
<protein>
    <recommendedName>
        <fullName evidence="3">Protein kinase domain-containing protein</fullName>
    </recommendedName>
</protein>
<name>A0A8S1QNY2_PARPR</name>
<comment type="caution">
    <text evidence="1">The sequence shown here is derived from an EMBL/GenBank/DDBJ whole genome shotgun (WGS) entry which is preliminary data.</text>
</comment>
<accession>A0A8S1QNY2</accession>
<evidence type="ECO:0000313" key="2">
    <source>
        <dbReference type="Proteomes" id="UP000688137"/>
    </source>
</evidence>